<dbReference type="Pfam" id="PF02075">
    <property type="entry name" value="RuvC"/>
    <property type="match status" value="1"/>
</dbReference>
<feature type="active site" evidence="13">
    <location>
        <position position="141"/>
    </location>
</feature>
<feature type="binding site" evidence="13">
    <location>
        <position position="141"/>
    </location>
    <ligand>
        <name>Mg(2+)</name>
        <dbReference type="ChEBI" id="CHEBI:18420"/>
        <label>1</label>
    </ligand>
</feature>
<evidence type="ECO:0000256" key="6">
    <source>
        <dbReference type="ARBA" id="ARBA00022763"/>
    </source>
</evidence>
<proteinExistence type="inferred from homology"/>
<keyword evidence="5 13" id="KW-0255">Endonuclease</keyword>
<feature type="active site" evidence="13">
    <location>
        <position position="68"/>
    </location>
</feature>
<dbReference type="InterPro" id="IPR036397">
    <property type="entry name" value="RNaseH_sf"/>
</dbReference>
<dbReference type="EMBL" id="FUHU01000026">
    <property type="protein sequence ID" value="SJM57884.1"/>
    <property type="molecule type" value="Genomic_DNA"/>
</dbReference>
<feature type="binding site" evidence="13">
    <location>
        <position position="8"/>
    </location>
    <ligand>
        <name>Mg(2+)</name>
        <dbReference type="ChEBI" id="CHEBI:18420"/>
        <label>1</label>
    </ligand>
</feature>
<evidence type="ECO:0000313" key="17">
    <source>
        <dbReference type="Proteomes" id="UP000195787"/>
    </source>
</evidence>
<keyword evidence="3 13" id="KW-0540">Nuclease</keyword>
<comment type="catalytic activity">
    <reaction evidence="12 13">
        <text>Endonucleolytic cleavage at a junction such as a reciprocal single-stranded crossover between two homologous DNA duplexes (Holliday junction).</text>
        <dbReference type="EC" id="3.1.21.10"/>
    </reaction>
</comment>
<feature type="binding site" evidence="13">
    <location>
        <position position="68"/>
    </location>
    <ligand>
        <name>Mg(2+)</name>
        <dbReference type="ChEBI" id="CHEBI:18420"/>
        <label>2</label>
    </ligand>
</feature>
<dbReference type="PANTHER" id="PTHR30194:SF3">
    <property type="entry name" value="CROSSOVER JUNCTION ENDODEOXYRIBONUCLEASE RUVC"/>
    <property type="match status" value="1"/>
</dbReference>
<keyword evidence="9 13" id="KW-0238">DNA-binding</keyword>
<evidence type="ECO:0000256" key="13">
    <source>
        <dbReference type="HAMAP-Rule" id="MF_00034"/>
    </source>
</evidence>
<dbReference type="PANTHER" id="PTHR30194">
    <property type="entry name" value="CROSSOVER JUNCTION ENDODEOXYRIBONUCLEASE RUVC"/>
    <property type="match status" value="1"/>
</dbReference>
<sequence length="188" mass="20073">MPRVVGIDPGLTRLGIGVVDTTGQTQRLVHYSVLRSAPEMSIEHRLMKLGREVEAAIDEHAPDAIALERVFAQQNLHSVMGVAQVSGIVLRAAAERDIPIVMLTPTEVKAAVTGYGAAEKAQVAEMVRRLLRLAEAPKPADAADALALAITHGRAVVRTGAVRRDSGSQPTPAQKAWAAAEAQAKRRR</sequence>
<evidence type="ECO:0000256" key="1">
    <source>
        <dbReference type="ARBA" id="ARBA00009518"/>
    </source>
</evidence>
<dbReference type="EC" id="3.1.21.10" evidence="13 14"/>
<dbReference type="GO" id="GO:0005737">
    <property type="term" value="C:cytoplasm"/>
    <property type="evidence" value="ECO:0007669"/>
    <property type="project" value="UniProtKB-SubCell"/>
</dbReference>
<dbReference type="CDD" id="cd16962">
    <property type="entry name" value="RuvC"/>
    <property type="match status" value="1"/>
</dbReference>
<comment type="subcellular location">
    <subcellularLocation>
        <location evidence="13">Cytoplasm</location>
    </subcellularLocation>
</comment>
<dbReference type="GO" id="GO:0003677">
    <property type="term" value="F:DNA binding"/>
    <property type="evidence" value="ECO:0007669"/>
    <property type="project" value="UniProtKB-KW"/>
</dbReference>
<evidence type="ECO:0000256" key="4">
    <source>
        <dbReference type="ARBA" id="ARBA00022723"/>
    </source>
</evidence>
<dbReference type="Proteomes" id="UP000195787">
    <property type="component" value="Unassembled WGS sequence"/>
</dbReference>
<dbReference type="OrthoDB" id="9805499at2"/>
<evidence type="ECO:0000256" key="8">
    <source>
        <dbReference type="ARBA" id="ARBA00022842"/>
    </source>
</evidence>
<evidence type="ECO:0000256" key="14">
    <source>
        <dbReference type="NCBIfam" id="TIGR00228"/>
    </source>
</evidence>
<dbReference type="Gene3D" id="3.30.420.10">
    <property type="entry name" value="Ribonuclease H-like superfamily/Ribonuclease H"/>
    <property type="match status" value="1"/>
</dbReference>
<comment type="subunit">
    <text evidence="13">Homodimer which binds Holliday junction (HJ) DNA. The HJ becomes 2-fold symmetrical on binding to RuvC with unstacked arms; it has a different conformation from HJ DNA in complex with RuvA. In the full resolvosome a probable DNA-RuvA(4)-RuvB(12)-RuvC(2) complex forms which resolves the HJ.</text>
</comment>
<dbReference type="GO" id="GO:0000287">
    <property type="term" value="F:magnesium ion binding"/>
    <property type="evidence" value="ECO:0007669"/>
    <property type="project" value="UniProtKB-UniRule"/>
</dbReference>
<dbReference type="SUPFAM" id="SSF53098">
    <property type="entry name" value="Ribonuclease H-like"/>
    <property type="match status" value="1"/>
</dbReference>
<evidence type="ECO:0000256" key="10">
    <source>
        <dbReference type="ARBA" id="ARBA00023172"/>
    </source>
</evidence>
<dbReference type="GO" id="GO:0006310">
    <property type="term" value="P:DNA recombination"/>
    <property type="evidence" value="ECO:0007669"/>
    <property type="project" value="UniProtKB-UniRule"/>
</dbReference>
<organism evidence="16 17">
    <name type="scientific">Agrococcus casei LMG 22410</name>
    <dbReference type="NCBI Taxonomy" id="1255656"/>
    <lineage>
        <taxon>Bacteria</taxon>
        <taxon>Bacillati</taxon>
        <taxon>Actinomycetota</taxon>
        <taxon>Actinomycetes</taxon>
        <taxon>Micrococcales</taxon>
        <taxon>Microbacteriaceae</taxon>
        <taxon>Agrococcus</taxon>
    </lineage>
</organism>
<comment type="function">
    <text evidence="13">The RuvA-RuvB-RuvC complex processes Holliday junction (HJ) DNA during genetic recombination and DNA repair. Endonuclease that resolves HJ intermediates. Cleaves cruciform DNA by making single-stranded nicks across the HJ at symmetrical positions within the homologous arms, yielding a 5'-phosphate and a 3'-hydroxyl group; requires a central core of homology in the junction. The consensus cleavage sequence is 5'-(A/T)TT(C/G)-3'. Cleavage occurs on the 3'-side of the TT dinucleotide at the point of strand exchange. HJ branch migration catalyzed by RuvA-RuvB allows RuvC to scan DNA until it finds its consensus sequence, where it cleaves and resolves the cruciform DNA.</text>
</comment>
<evidence type="ECO:0000256" key="12">
    <source>
        <dbReference type="ARBA" id="ARBA00029354"/>
    </source>
</evidence>
<name>A0A1R4FPJ3_9MICO</name>
<evidence type="ECO:0000256" key="15">
    <source>
        <dbReference type="SAM" id="MobiDB-lite"/>
    </source>
</evidence>
<dbReference type="InterPro" id="IPR020563">
    <property type="entry name" value="X-over_junc_endoDNase_Mg_BS"/>
</dbReference>
<evidence type="ECO:0000256" key="9">
    <source>
        <dbReference type="ARBA" id="ARBA00023125"/>
    </source>
</evidence>
<gene>
    <name evidence="13" type="primary">ruvC</name>
    <name evidence="16" type="ORF">CZ674_05770</name>
</gene>
<keyword evidence="7 13" id="KW-0378">Hydrolase</keyword>
<dbReference type="GO" id="GO:0048476">
    <property type="term" value="C:Holliday junction resolvase complex"/>
    <property type="evidence" value="ECO:0007669"/>
    <property type="project" value="UniProtKB-UniRule"/>
</dbReference>
<keyword evidence="17" id="KW-1185">Reference proteome</keyword>
<evidence type="ECO:0000313" key="16">
    <source>
        <dbReference type="EMBL" id="SJM57884.1"/>
    </source>
</evidence>
<dbReference type="GO" id="GO:0006281">
    <property type="term" value="P:DNA repair"/>
    <property type="evidence" value="ECO:0007669"/>
    <property type="project" value="UniProtKB-UniRule"/>
</dbReference>
<dbReference type="AlphaFoldDB" id="A0A1R4FPJ3"/>
<dbReference type="NCBIfam" id="TIGR00228">
    <property type="entry name" value="ruvC"/>
    <property type="match status" value="1"/>
</dbReference>
<dbReference type="GeneID" id="303172723"/>
<keyword evidence="2 13" id="KW-0963">Cytoplasm</keyword>
<comment type="similarity">
    <text evidence="1 13">Belongs to the RuvC family.</text>
</comment>
<accession>A0A1R4FPJ3</accession>
<dbReference type="GO" id="GO:0008821">
    <property type="term" value="F:crossover junction DNA endonuclease activity"/>
    <property type="evidence" value="ECO:0007669"/>
    <property type="project" value="UniProtKB-UniRule"/>
</dbReference>
<comment type="cofactor">
    <cofactor evidence="13">
        <name>Mg(2+)</name>
        <dbReference type="ChEBI" id="CHEBI:18420"/>
    </cofactor>
    <text evidence="13">Binds 2 Mg(2+) ion per subunit.</text>
</comment>
<dbReference type="RefSeq" id="WP_086991594.1">
    <property type="nucleotide sequence ID" value="NZ_FUHU01000026.1"/>
</dbReference>
<dbReference type="PRINTS" id="PR00696">
    <property type="entry name" value="RSOLVASERUVC"/>
</dbReference>
<evidence type="ECO:0000256" key="11">
    <source>
        <dbReference type="ARBA" id="ARBA00023204"/>
    </source>
</evidence>
<protein>
    <recommendedName>
        <fullName evidence="13 14">Crossover junction endodeoxyribonuclease RuvC</fullName>
        <ecNumber evidence="13 14">3.1.21.10</ecNumber>
    </recommendedName>
    <alternativeName>
        <fullName evidence="13">Holliday junction nuclease RuvC</fullName>
    </alternativeName>
    <alternativeName>
        <fullName evidence="13">Holliday junction resolvase RuvC</fullName>
    </alternativeName>
</protein>
<reference evidence="16 17" key="1">
    <citation type="submission" date="2017-02" db="EMBL/GenBank/DDBJ databases">
        <authorList>
            <person name="Peterson S.W."/>
        </authorList>
    </citation>
    <scope>NUCLEOTIDE SEQUENCE [LARGE SCALE GENOMIC DNA]</scope>
    <source>
        <strain evidence="16 17">LMG 22410</strain>
    </source>
</reference>
<keyword evidence="8 13" id="KW-0460">Magnesium</keyword>
<dbReference type="FunFam" id="3.30.420.10:FF:000002">
    <property type="entry name" value="Crossover junction endodeoxyribonuclease RuvC"/>
    <property type="match status" value="1"/>
</dbReference>
<dbReference type="InterPro" id="IPR012337">
    <property type="entry name" value="RNaseH-like_sf"/>
</dbReference>
<keyword evidence="4 13" id="KW-0479">Metal-binding</keyword>
<dbReference type="InterPro" id="IPR002176">
    <property type="entry name" value="X-over_junc_endoDNase_RuvC"/>
</dbReference>
<evidence type="ECO:0000256" key="7">
    <source>
        <dbReference type="ARBA" id="ARBA00022801"/>
    </source>
</evidence>
<evidence type="ECO:0000256" key="5">
    <source>
        <dbReference type="ARBA" id="ARBA00022759"/>
    </source>
</evidence>
<keyword evidence="10 13" id="KW-0233">DNA recombination</keyword>
<evidence type="ECO:0000256" key="3">
    <source>
        <dbReference type="ARBA" id="ARBA00022722"/>
    </source>
</evidence>
<feature type="compositionally biased region" description="Low complexity" evidence="15">
    <location>
        <begin position="173"/>
        <end position="182"/>
    </location>
</feature>
<dbReference type="PROSITE" id="PS01321">
    <property type="entry name" value="RUVC"/>
    <property type="match status" value="1"/>
</dbReference>
<keyword evidence="11 13" id="KW-0234">DNA repair</keyword>
<dbReference type="HAMAP" id="MF_00034">
    <property type="entry name" value="RuvC"/>
    <property type="match status" value="1"/>
</dbReference>
<feature type="active site" evidence="13">
    <location>
        <position position="8"/>
    </location>
</feature>
<evidence type="ECO:0000256" key="2">
    <source>
        <dbReference type="ARBA" id="ARBA00022490"/>
    </source>
</evidence>
<keyword evidence="6 13" id="KW-0227">DNA damage</keyword>
<feature type="region of interest" description="Disordered" evidence="15">
    <location>
        <begin position="162"/>
        <end position="188"/>
    </location>
</feature>